<dbReference type="PANTHER" id="PTHR22893:SF91">
    <property type="entry name" value="NADPH DEHYDROGENASE 2-RELATED"/>
    <property type="match status" value="1"/>
</dbReference>
<keyword evidence="3" id="KW-1185">Reference proteome</keyword>
<feature type="domain" description="NADH:flavin oxidoreductase/NADH oxidase N-terminal" evidence="1">
    <location>
        <begin position="16"/>
        <end position="352"/>
    </location>
</feature>
<protein>
    <submittedName>
        <fullName evidence="2">Alkene reductase</fullName>
    </submittedName>
</protein>
<dbReference type="Pfam" id="PF00724">
    <property type="entry name" value="Oxidored_FMN"/>
    <property type="match status" value="1"/>
</dbReference>
<evidence type="ECO:0000259" key="1">
    <source>
        <dbReference type="Pfam" id="PF00724"/>
    </source>
</evidence>
<evidence type="ECO:0000313" key="2">
    <source>
        <dbReference type="EMBL" id="GAA5055440.1"/>
    </source>
</evidence>
<dbReference type="SUPFAM" id="SSF51395">
    <property type="entry name" value="FMN-linked oxidoreductases"/>
    <property type="match status" value="1"/>
</dbReference>
<dbReference type="InterPro" id="IPR013785">
    <property type="entry name" value="Aldolase_TIM"/>
</dbReference>
<comment type="caution">
    <text evidence="2">The sequence shown here is derived from an EMBL/GenBank/DDBJ whole genome shotgun (WGS) entry which is preliminary data.</text>
</comment>
<dbReference type="CDD" id="cd02933">
    <property type="entry name" value="OYE_like_FMN"/>
    <property type="match status" value="1"/>
</dbReference>
<dbReference type="EMBL" id="BAABHV010000010">
    <property type="protein sequence ID" value="GAA5055440.1"/>
    <property type="molecule type" value="Genomic_DNA"/>
</dbReference>
<dbReference type="RefSeq" id="WP_346032878.1">
    <property type="nucleotide sequence ID" value="NZ_BAABHV010000010.1"/>
</dbReference>
<dbReference type="InterPro" id="IPR045247">
    <property type="entry name" value="Oye-like"/>
</dbReference>
<sequence>MSLHDPKPDNSALLDSIEVGDIVAANRVFMAPLTRARSEKDGHLQTPLHALYYAQRAGAGLIVSEATQISQQGQGYAWTPGIYTEEQADSWKLVTDAVHNAGGRIFAQLWHVGAVSHPVFQPDGGAPVSSSEWTPEGDAFVGDYHPDGPMVPHQQARALREGEIPALLDDYRNAARMAVRAGFDGVELHAANGYLIDQFLRSGVNQRTDRYGGSLENRARLLGEVVDALTEVLPANRVGVRLTPIGGAGGSADAHPEETYPAAAAVLAGRGLAYLHVVRATDHGGADGERSEGDKIVQAMGDAFDSTFVVNGNLSPEDAVKWINEGWADAVAFGRLFIANPDLPARIAEGGPYNEADGDTFYGGGAHGYVDYPSLIQVDDPLKLK</sequence>
<proteinExistence type="predicted"/>
<dbReference type="InterPro" id="IPR001155">
    <property type="entry name" value="OxRdtase_FMN_N"/>
</dbReference>
<gene>
    <name evidence="2" type="ORF">GCM10023208_19320</name>
</gene>
<dbReference type="Proteomes" id="UP001500518">
    <property type="component" value="Unassembled WGS sequence"/>
</dbReference>
<dbReference type="PANTHER" id="PTHR22893">
    <property type="entry name" value="NADH OXIDOREDUCTASE-RELATED"/>
    <property type="match status" value="1"/>
</dbReference>
<dbReference type="Gene3D" id="3.20.20.70">
    <property type="entry name" value="Aldolase class I"/>
    <property type="match status" value="1"/>
</dbReference>
<reference evidence="3" key="1">
    <citation type="journal article" date="2019" name="Int. J. Syst. Evol. Microbiol.">
        <title>The Global Catalogue of Microorganisms (GCM) 10K type strain sequencing project: providing services to taxonomists for standard genome sequencing and annotation.</title>
        <authorList>
            <consortium name="The Broad Institute Genomics Platform"/>
            <consortium name="The Broad Institute Genome Sequencing Center for Infectious Disease"/>
            <person name="Wu L."/>
            <person name="Ma J."/>
        </authorList>
    </citation>
    <scope>NUCLEOTIDE SEQUENCE [LARGE SCALE GENOMIC DNA]</scope>
    <source>
        <strain evidence="3">JCM 18014</strain>
    </source>
</reference>
<name>A0ABP9KEN7_9SPHN</name>
<accession>A0ABP9KEN7</accession>
<evidence type="ECO:0000313" key="3">
    <source>
        <dbReference type="Proteomes" id="UP001500518"/>
    </source>
</evidence>
<organism evidence="2 3">
    <name type="scientific">Erythrobacter westpacificensis</name>
    <dbReference type="NCBI Taxonomy" id="1055231"/>
    <lineage>
        <taxon>Bacteria</taxon>
        <taxon>Pseudomonadati</taxon>
        <taxon>Pseudomonadota</taxon>
        <taxon>Alphaproteobacteria</taxon>
        <taxon>Sphingomonadales</taxon>
        <taxon>Erythrobacteraceae</taxon>
        <taxon>Erythrobacter/Porphyrobacter group</taxon>
        <taxon>Erythrobacter</taxon>
    </lineage>
</organism>